<protein>
    <recommendedName>
        <fullName evidence="3">LXG domain-containing protein</fullName>
    </recommendedName>
</protein>
<dbReference type="Proteomes" id="UP000651208">
    <property type="component" value="Unassembled WGS sequence"/>
</dbReference>
<gene>
    <name evidence="1" type="ORF">FcAc13_05590</name>
</gene>
<accession>A0ABR7QX51</accession>
<proteinExistence type="predicted"/>
<evidence type="ECO:0000313" key="2">
    <source>
        <dbReference type="Proteomes" id="UP000651208"/>
    </source>
</evidence>
<dbReference type="RefSeq" id="WP_187755226.1">
    <property type="nucleotide sequence ID" value="NZ_JABURY010000013.1"/>
</dbReference>
<organism evidence="1 2">
    <name type="scientific">Frischella japonica</name>
    <dbReference type="NCBI Taxonomy" id="2741544"/>
    <lineage>
        <taxon>Bacteria</taxon>
        <taxon>Pseudomonadati</taxon>
        <taxon>Pseudomonadota</taxon>
        <taxon>Gammaproteobacteria</taxon>
        <taxon>Orbales</taxon>
        <taxon>Orbaceae</taxon>
        <taxon>Frischella</taxon>
    </lineage>
</organism>
<keyword evidence="2" id="KW-1185">Reference proteome</keyword>
<reference evidence="1 2" key="1">
    <citation type="submission" date="2020-06" db="EMBL/GenBank/DDBJ databases">
        <title>Frischella cerana isolated from Apis cerana gut homogenate.</title>
        <authorList>
            <person name="Wolter L.A."/>
            <person name="Suenami S."/>
            <person name="Miyazaki R."/>
        </authorList>
    </citation>
    <scope>NUCLEOTIDE SEQUENCE [LARGE SCALE GENOMIC DNA]</scope>
    <source>
        <strain evidence="1 2">Ac13</strain>
    </source>
</reference>
<sequence>MVYQLQKINEIANKINDKLNKIDSAVNSAYNVVDLFGNQSGGIAEQFVIAMDTLVNCRQLATIETRFKSYNNIMISFLPLFD</sequence>
<dbReference type="EMBL" id="JABURY010000013">
    <property type="protein sequence ID" value="MBC9130780.1"/>
    <property type="molecule type" value="Genomic_DNA"/>
</dbReference>
<comment type="caution">
    <text evidence="1">The sequence shown here is derived from an EMBL/GenBank/DDBJ whole genome shotgun (WGS) entry which is preliminary data.</text>
</comment>
<evidence type="ECO:0008006" key="3">
    <source>
        <dbReference type="Google" id="ProtNLM"/>
    </source>
</evidence>
<name>A0ABR7QX51_9GAMM</name>
<evidence type="ECO:0000313" key="1">
    <source>
        <dbReference type="EMBL" id="MBC9130780.1"/>
    </source>
</evidence>